<accession>A0A099KSY1</accession>
<comment type="caution">
    <text evidence="1">The sequence shown here is derived from an EMBL/GenBank/DDBJ whole genome shotgun (WGS) entry which is preliminary data.</text>
</comment>
<proteinExistence type="predicted"/>
<name>A0A099KSY1_COLPS</name>
<protein>
    <recommendedName>
        <fullName evidence="3">Lipoprotein</fullName>
    </recommendedName>
</protein>
<dbReference type="EMBL" id="JQEC01000021">
    <property type="protein sequence ID" value="KGJ93884.1"/>
    <property type="molecule type" value="Genomic_DNA"/>
</dbReference>
<dbReference type="RefSeq" id="WP_033082103.1">
    <property type="nucleotide sequence ID" value="NZ_JQEC01000021.1"/>
</dbReference>
<dbReference type="OrthoDB" id="6228736at2"/>
<dbReference type="PROSITE" id="PS51257">
    <property type="entry name" value="PROKAR_LIPOPROTEIN"/>
    <property type="match status" value="1"/>
</dbReference>
<sequence length="76" mass="8422">MFKVIIILSLMLGGCASSSNLNKLSDNSAKTARYNESIGQPQAAQREYKLAAKYKKQSQESEAILIDILWSLITDN</sequence>
<dbReference type="PATRIC" id="fig|28229.3.peg.2060"/>
<evidence type="ECO:0000313" key="1">
    <source>
        <dbReference type="EMBL" id="KGJ93884.1"/>
    </source>
</evidence>
<dbReference type="Proteomes" id="UP000029868">
    <property type="component" value="Unassembled WGS sequence"/>
</dbReference>
<organism evidence="1 2">
    <name type="scientific">Colwellia psychrerythraea</name>
    <name type="common">Vibrio psychroerythus</name>
    <dbReference type="NCBI Taxonomy" id="28229"/>
    <lineage>
        <taxon>Bacteria</taxon>
        <taxon>Pseudomonadati</taxon>
        <taxon>Pseudomonadota</taxon>
        <taxon>Gammaproteobacteria</taxon>
        <taxon>Alteromonadales</taxon>
        <taxon>Colwelliaceae</taxon>
        <taxon>Colwellia</taxon>
    </lineage>
</organism>
<evidence type="ECO:0008006" key="3">
    <source>
        <dbReference type="Google" id="ProtNLM"/>
    </source>
</evidence>
<evidence type="ECO:0000313" key="2">
    <source>
        <dbReference type="Proteomes" id="UP000029868"/>
    </source>
</evidence>
<dbReference type="AlphaFoldDB" id="A0A099KSY1"/>
<reference evidence="1 2" key="1">
    <citation type="submission" date="2014-08" db="EMBL/GenBank/DDBJ databases">
        <title>Genomic and Phenotypic Diversity of Colwellia psychrerythraea strains from Disparate Marine Basins.</title>
        <authorList>
            <person name="Techtmann S.M."/>
            <person name="Stelling S.C."/>
            <person name="Utturkar S.M."/>
            <person name="Alshibli N."/>
            <person name="Harris A."/>
            <person name="Brown S.D."/>
            <person name="Hazen T.C."/>
        </authorList>
    </citation>
    <scope>NUCLEOTIDE SEQUENCE [LARGE SCALE GENOMIC DNA]</scope>
    <source>
        <strain evidence="1 2">GAB14E</strain>
    </source>
</reference>
<gene>
    <name evidence="1" type="ORF">GAB14E_2439</name>
</gene>